<dbReference type="InterPro" id="IPR046854">
    <property type="entry name" value="AceK_regulatory"/>
</dbReference>
<evidence type="ECO:0000256" key="7">
    <source>
        <dbReference type="ARBA" id="ARBA00022777"/>
    </source>
</evidence>
<dbReference type="Pfam" id="PF20423">
    <property type="entry name" value="AceK_regulatory"/>
    <property type="match status" value="1"/>
</dbReference>
<feature type="active site" evidence="11">
    <location>
        <position position="377"/>
    </location>
</feature>
<dbReference type="InterPro" id="IPR046855">
    <property type="entry name" value="AceK_kinase"/>
</dbReference>
<keyword evidence="7 11" id="KW-0418">Kinase</keyword>
<dbReference type="PANTHER" id="PTHR39559">
    <property type="match status" value="1"/>
</dbReference>
<proteinExistence type="inferred from homology"/>
<evidence type="ECO:0000256" key="10">
    <source>
        <dbReference type="ARBA" id="ARBA00022912"/>
    </source>
</evidence>
<keyword evidence="9 11" id="KW-0067">ATP-binding</keyword>
<comment type="subcellular location">
    <subcellularLocation>
        <location evidence="11">Cytoplasm</location>
    </subcellularLocation>
</comment>
<evidence type="ECO:0000259" key="13">
    <source>
        <dbReference type="Pfam" id="PF20423"/>
    </source>
</evidence>
<feature type="domain" description="Isocitrate dehydrogenase kinase/phosphatase (AceK) kinase" evidence="12">
    <location>
        <begin position="316"/>
        <end position="570"/>
    </location>
</feature>
<evidence type="ECO:0000256" key="8">
    <source>
        <dbReference type="ARBA" id="ARBA00022801"/>
    </source>
</evidence>
<dbReference type="EC" id="2.7.11.5" evidence="11"/>
<dbReference type="AlphaFoldDB" id="A0A1H2N7V5"/>
<dbReference type="GO" id="GO:0016208">
    <property type="term" value="F:AMP binding"/>
    <property type="evidence" value="ECO:0007669"/>
    <property type="project" value="TreeGrafter"/>
</dbReference>
<evidence type="ECO:0000259" key="12">
    <source>
        <dbReference type="Pfam" id="PF06315"/>
    </source>
</evidence>
<dbReference type="GO" id="GO:0006097">
    <property type="term" value="P:glyoxylate cycle"/>
    <property type="evidence" value="ECO:0007669"/>
    <property type="project" value="UniProtKB-UniRule"/>
</dbReference>
<dbReference type="HAMAP" id="MF_00747">
    <property type="entry name" value="AceK"/>
    <property type="match status" value="1"/>
</dbReference>
<sequence length="577" mass="66183">MPQQTPAIDAAQSIATMILGGFDDYREHFRQITDGARERFEKAQWQEAQAASAARINLYEDKVGEVSARLRGSFADDTLLEIQSWPLVKSAYISLIDLRFDDELSETWYNSIFCGLFSHDLISDGCMFIHTTRPSLRRARAAQTRSYKPQGKLAEMLEQVFSDYRFSEPYADLAADLRRLEAQLRENLPDWVCKDPQLNVELFSSVLYRNKGAYLVGRLYTRDEQWPLVIPLLHREGRGIQIDALITDEAEVSIIFSFTRSYFMVDVPVPAEFIGFLKRILPGKHIAELYTSIGFYKHGKSEFYRSLINHLATTDDQFIMAPGVRGMVMSVFTLPGFNTVFKIIKDRFSPSKNVNRATVIEKYRLVKSVDRVGRMADTQEFADFRFPLSKFEPACLAELLEVAAGTVEVEGDSVLIRHCWTERRMTPLNLYLENASEAQVREALEDYGLAIKQLAAANIFPGDMLLKNFGVTRHGRVVFYDYDEICFLTEANFRHIPTPRTPEDEMASEPWYSIGPLDVFPEEFPPFLFADAGQRRLFNELHGELYNADYWKGLQDAIRAGKVIDVFPYRRKGLENE</sequence>
<dbReference type="STRING" id="46679.SAMN05216202_3187"/>
<dbReference type="RefSeq" id="WP_084381274.1">
    <property type="nucleotide sequence ID" value="NZ_LS483433.1"/>
</dbReference>
<keyword evidence="2 11" id="KW-0963">Cytoplasm</keyword>
<keyword evidence="6 11" id="KW-0547">Nucleotide-binding</keyword>
<dbReference type="GO" id="GO:0008772">
    <property type="term" value="F:[isocitrate dehydrogenase (NADP+)] kinase activity"/>
    <property type="evidence" value="ECO:0007669"/>
    <property type="project" value="UniProtKB-UniRule"/>
</dbReference>
<dbReference type="Pfam" id="PF06315">
    <property type="entry name" value="AceK_kinase"/>
    <property type="match status" value="1"/>
</dbReference>
<evidence type="ECO:0000256" key="9">
    <source>
        <dbReference type="ARBA" id="ARBA00022840"/>
    </source>
</evidence>
<keyword evidence="5 11" id="KW-0808">Transferase</keyword>
<dbReference type="GO" id="GO:0005737">
    <property type="term" value="C:cytoplasm"/>
    <property type="evidence" value="ECO:0007669"/>
    <property type="project" value="UniProtKB-SubCell"/>
</dbReference>
<feature type="binding site" evidence="11">
    <location>
        <begin position="321"/>
        <end position="327"/>
    </location>
    <ligand>
        <name>ATP</name>
        <dbReference type="ChEBI" id="CHEBI:30616"/>
    </ligand>
</feature>
<dbReference type="NCBIfam" id="NF002804">
    <property type="entry name" value="PRK02946.1"/>
    <property type="match status" value="1"/>
</dbReference>
<feature type="domain" description="Isocitrate dehydrogenase kinase/phosphatase (AceK) regulatory" evidence="13">
    <location>
        <begin position="15"/>
        <end position="314"/>
    </location>
</feature>
<accession>A0A1H2N7V5</accession>
<evidence type="ECO:0000313" key="15">
    <source>
        <dbReference type="Proteomes" id="UP000198600"/>
    </source>
</evidence>
<name>A0A1H2N7V5_9PSED</name>
<keyword evidence="8 11" id="KW-0378">Hydrolase</keyword>
<evidence type="ECO:0000256" key="6">
    <source>
        <dbReference type="ARBA" id="ARBA00022741"/>
    </source>
</evidence>
<evidence type="ECO:0000256" key="2">
    <source>
        <dbReference type="ARBA" id="ARBA00022490"/>
    </source>
</evidence>
<dbReference type="Proteomes" id="UP000198600">
    <property type="component" value="Chromosome I"/>
</dbReference>
<protein>
    <recommendedName>
        <fullName evidence="11">Isocitrate dehydrogenase kinase/phosphatase</fullName>
        <shortName evidence="11">IDH kinase/phosphatase</shortName>
        <shortName evidence="11">IDHK/P</shortName>
        <ecNumber evidence="11">2.7.11.5</ecNumber>
        <ecNumber evidence="11">3.1.3.-</ecNumber>
    </recommendedName>
</protein>
<keyword evidence="3 11" id="KW-0723">Serine/threonine-protein kinase</keyword>
<evidence type="ECO:0000313" key="14">
    <source>
        <dbReference type="EMBL" id="SDV01579.1"/>
    </source>
</evidence>
<keyword evidence="15" id="KW-1185">Reference proteome</keyword>
<dbReference type="OrthoDB" id="5287793at2"/>
<comment type="catalytic activity">
    <reaction evidence="11">
        <text>L-seryl-[isocitrate dehydrogenase] + ATP = O-phospho-L-seryl-[isocitrate dehydrogenase] + ADP + H(+)</text>
        <dbReference type="Rhea" id="RHEA:43540"/>
        <dbReference type="Rhea" id="RHEA-COMP:10605"/>
        <dbReference type="Rhea" id="RHEA-COMP:10606"/>
        <dbReference type="ChEBI" id="CHEBI:15378"/>
        <dbReference type="ChEBI" id="CHEBI:29999"/>
        <dbReference type="ChEBI" id="CHEBI:30616"/>
        <dbReference type="ChEBI" id="CHEBI:83421"/>
        <dbReference type="ChEBI" id="CHEBI:456216"/>
        <dbReference type="EC" id="2.7.11.5"/>
    </reaction>
</comment>
<keyword evidence="4 11" id="KW-0816">Tricarboxylic acid cycle</keyword>
<dbReference type="GO" id="GO:0004721">
    <property type="term" value="F:phosphoprotein phosphatase activity"/>
    <property type="evidence" value="ECO:0007669"/>
    <property type="project" value="UniProtKB-KW"/>
</dbReference>
<dbReference type="PANTHER" id="PTHR39559:SF1">
    <property type="entry name" value="ISOCITRATE DEHYDROGENASE KINASE_PHOSPHATASE"/>
    <property type="match status" value="1"/>
</dbReference>
<feature type="binding site" evidence="11">
    <location>
        <position position="342"/>
    </location>
    <ligand>
        <name>ATP</name>
        <dbReference type="ChEBI" id="CHEBI:30616"/>
    </ligand>
</feature>
<evidence type="ECO:0000256" key="4">
    <source>
        <dbReference type="ARBA" id="ARBA00022532"/>
    </source>
</evidence>
<dbReference type="GO" id="GO:0006099">
    <property type="term" value="P:tricarboxylic acid cycle"/>
    <property type="evidence" value="ECO:0007669"/>
    <property type="project" value="UniProtKB-UniRule"/>
</dbReference>
<comment type="similarity">
    <text evidence="11">Belongs to the AceK family.</text>
</comment>
<comment type="function">
    <text evidence="11">Bifunctional enzyme which can phosphorylate or dephosphorylate isocitrate dehydrogenase (IDH) on a specific serine residue. This is a regulatory mechanism which enables bacteria to bypass the Krebs cycle via the glyoxylate shunt in response to the source of carbon. When bacteria are grown on glucose, IDH is fully active and unphosphorylated, but when grown on acetate or ethanol, the activity of IDH declines drastically concomitant with its phosphorylation.</text>
</comment>
<dbReference type="PIRSF" id="PIRSF000719">
    <property type="entry name" value="AceK"/>
    <property type="match status" value="1"/>
</dbReference>
<keyword evidence="1 11" id="KW-0329">Glyoxylate bypass</keyword>
<evidence type="ECO:0000256" key="5">
    <source>
        <dbReference type="ARBA" id="ARBA00022679"/>
    </source>
</evidence>
<evidence type="ECO:0000256" key="3">
    <source>
        <dbReference type="ARBA" id="ARBA00022527"/>
    </source>
</evidence>
<dbReference type="GO" id="GO:0005524">
    <property type="term" value="F:ATP binding"/>
    <property type="evidence" value="ECO:0007669"/>
    <property type="project" value="UniProtKB-UniRule"/>
</dbReference>
<dbReference type="InterPro" id="IPR010452">
    <property type="entry name" value="Isocitrate_DH_AceK"/>
</dbReference>
<dbReference type="EMBL" id="LT629802">
    <property type="protein sequence ID" value="SDV01579.1"/>
    <property type="molecule type" value="Genomic_DNA"/>
</dbReference>
<reference evidence="15" key="1">
    <citation type="submission" date="2016-10" db="EMBL/GenBank/DDBJ databases">
        <authorList>
            <person name="Varghese N."/>
            <person name="Submissions S."/>
        </authorList>
    </citation>
    <scope>NUCLEOTIDE SEQUENCE [LARGE SCALE GENOMIC DNA]</scope>
    <source>
        <strain evidence="15">LMG 2223</strain>
    </source>
</reference>
<evidence type="ECO:0000256" key="1">
    <source>
        <dbReference type="ARBA" id="ARBA00022435"/>
    </source>
</evidence>
<evidence type="ECO:0000256" key="11">
    <source>
        <dbReference type="HAMAP-Rule" id="MF_00747"/>
    </source>
</evidence>
<dbReference type="GO" id="GO:0006006">
    <property type="term" value="P:glucose metabolic process"/>
    <property type="evidence" value="ECO:0007669"/>
    <property type="project" value="InterPro"/>
</dbReference>
<dbReference type="GO" id="GO:0004674">
    <property type="term" value="F:protein serine/threonine kinase activity"/>
    <property type="evidence" value="ECO:0007669"/>
    <property type="project" value="UniProtKB-KW"/>
</dbReference>
<gene>
    <name evidence="11" type="primary">aceK</name>
    <name evidence="14" type="ORF">SAMN05216202_3187</name>
</gene>
<keyword evidence="10 11" id="KW-0904">Protein phosphatase</keyword>
<dbReference type="EC" id="3.1.3.-" evidence="11"/>
<organism evidence="14 15">
    <name type="scientific">Pseudomonas mucidolens</name>
    <dbReference type="NCBI Taxonomy" id="46679"/>
    <lineage>
        <taxon>Bacteria</taxon>
        <taxon>Pseudomonadati</taxon>
        <taxon>Pseudomonadota</taxon>
        <taxon>Gammaproteobacteria</taxon>
        <taxon>Pseudomonadales</taxon>
        <taxon>Pseudomonadaceae</taxon>
        <taxon>Pseudomonas</taxon>
    </lineage>
</organism>